<reference evidence="4 5" key="1">
    <citation type="journal article" date="2018" name="Sci. Rep.">
        <title>A novel species of the marine cyanobacterium Acaryochloris with a unique pigment content and lifestyle.</title>
        <authorList>
            <person name="Partensky F."/>
            <person name="Six C."/>
            <person name="Ratin M."/>
            <person name="Garczarek L."/>
            <person name="Vaulot D."/>
            <person name="Probert I."/>
            <person name="Calteau A."/>
            <person name="Gourvil P."/>
            <person name="Marie D."/>
            <person name="Grebert T."/>
            <person name="Bouchier C."/>
            <person name="Le Panse S."/>
            <person name="Gachenot M."/>
            <person name="Rodriguez F."/>
            <person name="Garrido J.L."/>
        </authorList>
    </citation>
    <scope>NUCLEOTIDE SEQUENCE [LARGE SCALE GENOMIC DNA]</scope>
    <source>
        <strain evidence="4 5">RCC1774</strain>
    </source>
</reference>
<feature type="domain" description="Telomere resolvase ResT/TelK catalytic" evidence="3">
    <location>
        <begin position="145"/>
        <end position="332"/>
    </location>
</feature>
<evidence type="ECO:0000259" key="3">
    <source>
        <dbReference type="Pfam" id="PF16684"/>
    </source>
</evidence>
<organism evidence="4 5">
    <name type="scientific">Acaryochloris thomasi RCC1774</name>
    <dbReference type="NCBI Taxonomy" id="1764569"/>
    <lineage>
        <taxon>Bacteria</taxon>
        <taxon>Bacillati</taxon>
        <taxon>Cyanobacteriota</taxon>
        <taxon>Cyanophyceae</taxon>
        <taxon>Acaryochloridales</taxon>
        <taxon>Acaryochloridaceae</taxon>
        <taxon>Acaryochloris</taxon>
        <taxon>Acaryochloris thomasi</taxon>
    </lineage>
</organism>
<sequence length="623" mass="72461">MDAIAARETIIERYRQRISLGKHVRLYKRELEELIHGFINTLETIHEPERIQAACQNEIELLEEGYPRPTLASSYIPRYRKAIAEAIATQKLPSSKHRYLHHQRLTGLPQERDEHWALTFFKYSQEQYEHLDHRQAKTNRKRLLNLQKVNPWQYLDTLNELLLATGKFAARHRTIAIVGFTGRRFGEVVARGSFSLTSHPYLLRFEGQQKSERDGYDIITLIPAEIILMHLERLREMPELKPLAAMQGQELKKAINKFDVQVNRECDKLLMKPGVMPPLDGKEHVTIHNLRSLWGAIATFLFCPPEQHEYAFLQHYLGHILESSATGHYFRYILVDRQGQLLQQKGVKLQDIPPLPLLEIENASEEVDEAGFDTVDPSLDLSPEQQPQDREVTLTAPRQRNNEEMNTEELQATLRQDWLQEIEQVKQELRSDWSEQLTTFKQQIEQQMTTLRRQLQPEAVQELTQEIDTLKTELDQAQQEKQEIAAQLADAQAKLNSFRQLLLGNEEVKKEVEEQPTERKTKESPTTTTQRRRRAPGKAAQRAQIIFDAIRAWNDQHPDDTLAFSPGLLETIFKVHRKAAKEFCQEFQNEIEDHHAEIGVERLLTHNKGKDIDGFKLFAEAFQ</sequence>
<feature type="region of interest" description="Disordered" evidence="2">
    <location>
        <begin position="373"/>
        <end position="407"/>
    </location>
</feature>
<dbReference type="AlphaFoldDB" id="A0A2W1JPE2"/>
<dbReference type="Proteomes" id="UP000248857">
    <property type="component" value="Unassembled WGS sequence"/>
</dbReference>
<accession>A0A2W1JPE2</accession>
<feature type="compositionally biased region" description="Basic and acidic residues" evidence="2">
    <location>
        <begin position="509"/>
        <end position="523"/>
    </location>
</feature>
<comment type="caution">
    <text evidence="4">The sequence shown here is derived from an EMBL/GenBank/DDBJ whole genome shotgun (WGS) entry which is preliminary data.</text>
</comment>
<keyword evidence="1" id="KW-0175">Coiled coil</keyword>
<dbReference type="RefSeq" id="WP_110988698.1">
    <property type="nucleotide sequence ID" value="NZ_CAWNWM010000028.1"/>
</dbReference>
<evidence type="ECO:0000256" key="2">
    <source>
        <dbReference type="SAM" id="MobiDB-lite"/>
    </source>
</evidence>
<protein>
    <recommendedName>
        <fullName evidence="3">Telomere resolvase ResT/TelK catalytic domain-containing protein</fullName>
    </recommendedName>
</protein>
<dbReference type="Gene3D" id="6.10.140.1780">
    <property type="match status" value="1"/>
</dbReference>
<dbReference type="Gene3D" id="1.10.443.30">
    <property type="entry name" value="Telomere resolvase"/>
    <property type="match status" value="1"/>
</dbReference>
<evidence type="ECO:0000256" key="1">
    <source>
        <dbReference type="SAM" id="Coils"/>
    </source>
</evidence>
<dbReference type="InterPro" id="IPR038280">
    <property type="entry name" value="ResT/TelK_cat_sf"/>
</dbReference>
<dbReference type="OrthoDB" id="415530at2"/>
<dbReference type="Pfam" id="PF16684">
    <property type="entry name" value="ResT-TelK_cat"/>
    <property type="match status" value="1"/>
</dbReference>
<proteinExistence type="predicted"/>
<evidence type="ECO:0000313" key="4">
    <source>
        <dbReference type="EMBL" id="PZD70757.1"/>
    </source>
</evidence>
<keyword evidence="5" id="KW-1185">Reference proteome</keyword>
<name>A0A2W1JPE2_9CYAN</name>
<evidence type="ECO:0000313" key="5">
    <source>
        <dbReference type="Proteomes" id="UP000248857"/>
    </source>
</evidence>
<gene>
    <name evidence="4" type="ORF">C1752_09152</name>
</gene>
<feature type="region of interest" description="Disordered" evidence="2">
    <location>
        <begin position="509"/>
        <end position="539"/>
    </location>
</feature>
<dbReference type="EMBL" id="PQWO01000028">
    <property type="protein sequence ID" value="PZD70757.1"/>
    <property type="molecule type" value="Genomic_DNA"/>
</dbReference>
<feature type="coiled-coil region" evidence="1">
    <location>
        <begin position="460"/>
        <end position="501"/>
    </location>
</feature>
<dbReference type="InterPro" id="IPR032047">
    <property type="entry name" value="ResT/TelK_cat"/>
</dbReference>